<organism evidence="5 6">
    <name type="scientific">Porites lobata</name>
    <dbReference type="NCBI Taxonomy" id="104759"/>
    <lineage>
        <taxon>Eukaryota</taxon>
        <taxon>Metazoa</taxon>
        <taxon>Cnidaria</taxon>
        <taxon>Anthozoa</taxon>
        <taxon>Hexacorallia</taxon>
        <taxon>Scleractinia</taxon>
        <taxon>Fungiina</taxon>
        <taxon>Poritidae</taxon>
        <taxon>Porites</taxon>
    </lineage>
</organism>
<evidence type="ECO:0000259" key="3">
    <source>
        <dbReference type="PROSITE" id="PS50222"/>
    </source>
</evidence>
<proteinExistence type="predicted"/>
<dbReference type="Gene3D" id="2.60.120.650">
    <property type="entry name" value="Cupin"/>
    <property type="match status" value="1"/>
</dbReference>
<dbReference type="SUPFAM" id="SSF47473">
    <property type="entry name" value="EF-hand"/>
    <property type="match status" value="1"/>
</dbReference>
<feature type="domain" description="EF-hand" evidence="3">
    <location>
        <begin position="324"/>
        <end position="359"/>
    </location>
</feature>
<feature type="signal peptide" evidence="2">
    <location>
        <begin position="1"/>
        <end position="16"/>
    </location>
</feature>
<dbReference type="SMART" id="SM00558">
    <property type="entry name" value="JmjC"/>
    <property type="match status" value="1"/>
</dbReference>
<reference evidence="5 6" key="1">
    <citation type="submission" date="2022-05" db="EMBL/GenBank/DDBJ databases">
        <authorList>
            <consortium name="Genoscope - CEA"/>
            <person name="William W."/>
        </authorList>
    </citation>
    <scope>NUCLEOTIDE SEQUENCE [LARGE SCALE GENOMIC DNA]</scope>
</reference>
<dbReference type="InterPro" id="IPR011992">
    <property type="entry name" value="EF-hand-dom_pair"/>
</dbReference>
<evidence type="ECO:0000313" key="6">
    <source>
        <dbReference type="Proteomes" id="UP001159405"/>
    </source>
</evidence>
<comment type="caution">
    <text evidence="5">The sequence shown here is derived from an EMBL/GenBank/DDBJ whole genome shotgun (WGS) entry which is preliminary data.</text>
</comment>
<evidence type="ECO:0000313" key="5">
    <source>
        <dbReference type="EMBL" id="CAH3038096.1"/>
    </source>
</evidence>
<dbReference type="EMBL" id="CALNXK010000006">
    <property type="protein sequence ID" value="CAH3038096.1"/>
    <property type="molecule type" value="Genomic_DNA"/>
</dbReference>
<dbReference type="PANTHER" id="PTHR12461">
    <property type="entry name" value="HYPOXIA-INDUCIBLE FACTOR 1 ALPHA INHIBITOR-RELATED"/>
    <property type="match status" value="1"/>
</dbReference>
<keyword evidence="6" id="KW-1185">Reference proteome</keyword>
<dbReference type="PROSITE" id="PS00018">
    <property type="entry name" value="EF_HAND_1"/>
    <property type="match status" value="1"/>
</dbReference>
<accession>A0ABN8N1G9</accession>
<gene>
    <name evidence="5" type="ORF">PLOB_00039646</name>
</gene>
<feature type="chain" id="PRO_5047474735" description="JmjC domain-containing protein" evidence="2">
    <location>
        <begin position="17"/>
        <end position="460"/>
    </location>
</feature>
<keyword evidence="2" id="KW-0732">Signal</keyword>
<evidence type="ECO:0000256" key="1">
    <source>
        <dbReference type="ARBA" id="ARBA00022837"/>
    </source>
</evidence>
<name>A0ABN8N1G9_9CNID</name>
<dbReference type="InterPro" id="IPR003347">
    <property type="entry name" value="JmjC_dom"/>
</dbReference>
<dbReference type="Pfam" id="PF13621">
    <property type="entry name" value="Cupin_8"/>
    <property type="match status" value="1"/>
</dbReference>
<dbReference type="InterPro" id="IPR018247">
    <property type="entry name" value="EF_Hand_1_Ca_BS"/>
</dbReference>
<dbReference type="InterPro" id="IPR002048">
    <property type="entry name" value="EF_hand_dom"/>
</dbReference>
<evidence type="ECO:0008006" key="7">
    <source>
        <dbReference type="Google" id="ProtNLM"/>
    </source>
</evidence>
<dbReference type="SUPFAM" id="SSF51197">
    <property type="entry name" value="Clavaminate synthase-like"/>
    <property type="match status" value="1"/>
</dbReference>
<dbReference type="Proteomes" id="UP001159405">
    <property type="component" value="Unassembled WGS sequence"/>
</dbReference>
<dbReference type="PANTHER" id="PTHR12461:SF35">
    <property type="entry name" value="JMJC DOMAIN-CONTAINING PROTEIN"/>
    <property type="match status" value="1"/>
</dbReference>
<evidence type="ECO:0000256" key="2">
    <source>
        <dbReference type="SAM" id="SignalP"/>
    </source>
</evidence>
<sequence length="460" mass="52623">MFRFLLLCQLFVFCKQEFIPTGHLQPLGSHRPPEGAIKSVELVPTPQEFYNEYVLKGQPVIFKGAAKLSPGFQLWSDSYLREKYGDVILRVDYGKKENRARPADNMALGEFLSIYNDSDRYLVDTLPEEMWPEFSLPSCLLCGGFTSRLQDAVLWYSSGGSKSFLHMDTVDNINCMISGVKHWFIVDLEHTKLIDMDHGEGDYCSVNVDKVDMFKYPSLQNLPWWSARLEQGDCMFIPYGWGHQVTSLFRNIAVNIWWTPLQRFNSTDCEVNLEKLGSSQAKLSNFKFTTGEQLRFMALQVIKDNGGSVSFETINPLIVGEHTGERLITQKRFAMLDKDQDGVLTEDDVMSVPADVVDEAFGQTPPGEVNIRGQSRHSDPEVTSLLASIGVQPAIVEEFMLRDDKTLEDYERFLSYFSDPTNDHSDLLHDEVRKFIEERINELTINRGQKKDSEHDHREL</sequence>
<feature type="domain" description="JmjC" evidence="4">
    <location>
        <begin position="125"/>
        <end position="275"/>
    </location>
</feature>
<evidence type="ECO:0000259" key="4">
    <source>
        <dbReference type="PROSITE" id="PS51184"/>
    </source>
</evidence>
<dbReference type="PROSITE" id="PS51184">
    <property type="entry name" value="JMJC"/>
    <property type="match status" value="1"/>
</dbReference>
<keyword evidence="1" id="KW-0106">Calcium</keyword>
<dbReference type="InterPro" id="IPR041667">
    <property type="entry name" value="Cupin_8"/>
</dbReference>
<protein>
    <recommendedName>
        <fullName evidence="7">JmjC domain-containing protein</fullName>
    </recommendedName>
</protein>
<dbReference type="PROSITE" id="PS50222">
    <property type="entry name" value="EF_HAND_2"/>
    <property type="match status" value="1"/>
</dbReference>